<dbReference type="GO" id="GO:0016020">
    <property type="term" value="C:membrane"/>
    <property type="evidence" value="ECO:0007669"/>
    <property type="project" value="UniProtKB-SubCell"/>
</dbReference>
<sequence length="360" mass="39317">MVTGTQNGSGSPGLPHAPGDHVGRHAAESDPSEASSQQAQVLSLDQIQITRGANEYTEGPVAAPRPGSRASESSQPKAELESDPTDEHESQLVIEGRPQHQHHTHPLQANPAEFAGPVRIGVWTSTRTRDHSTSSERMLLESAPNDHVVRGQPELAELKPKALKATVGQGAGLHACRCAGCGRHVCETCTRPRTMPSCWLCGRRCLCSARNLVEYGTCICCIKGLFYHCSSDDEDICVDDPCSCSHSHCCVRWSVIGVMSLFLPCLLCYLPLKGCVKLCEACYSRAAQPRCRCKNASPALCKQTEVAHCIIIFVIYQNFRCLGNACRRVPFFNVHRVNLKSISCNKLQLETLNQMPLNSL</sequence>
<evidence type="ECO:0000256" key="7">
    <source>
        <dbReference type="ARBA" id="ARBA00023136"/>
    </source>
</evidence>
<organism evidence="9 10">
    <name type="scientific">Scleropages formosus</name>
    <name type="common">Asian bonytongue</name>
    <name type="synonym">Osteoglossum formosum</name>
    <dbReference type="NCBI Taxonomy" id="113540"/>
    <lineage>
        <taxon>Eukaryota</taxon>
        <taxon>Metazoa</taxon>
        <taxon>Chordata</taxon>
        <taxon>Craniata</taxon>
        <taxon>Vertebrata</taxon>
        <taxon>Euteleostomi</taxon>
        <taxon>Actinopterygii</taxon>
        <taxon>Neopterygii</taxon>
        <taxon>Teleostei</taxon>
        <taxon>Osteoglossocephala</taxon>
        <taxon>Osteoglossomorpha</taxon>
        <taxon>Osteoglossiformes</taxon>
        <taxon>Osteoglossidae</taxon>
        <taxon>Scleropages</taxon>
    </lineage>
</organism>
<evidence type="ECO:0000256" key="3">
    <source>
        <dbReference type="ARBA" id="ARBA00010964"/>
    </source>
</evidence>
<evidence type="ECO:0000256" key="4">
    <source>
        <dbReference type="ARBA" id="ARBA00018854"/>
    </source>
</evidence>
<evidence type="ECO:0000256" key="1">
    <source>
        <dbReference type="ARBA" id="ARBA00004370"/>
    </source>
</evidence>
<evidence type="ECO:0000256" key="2">
    <source>
        <dbReference type="ARBA" id="ARBA00004496"/>
    </source>
</evidence>
<evidence type="ECO:0000256" key="5">
    <source>
        <dbReference type="ARBA" id="ARBA00022473"/>
    </source>
</evidence>
<keyword evidence="7" id="KW-0472">Membrane</keyword>
<feature type="region of interest" description="Disordered" evidence="8">
    <location>
        <begin position="1"/>
        <end position="91"/>
    </location>
</feature>
<dbReference type="Ensembl" id="ENSSFOT00015008430.2">
    <property type="protein sequence ID" value="ENSSFOP00015008313.1"/>
    <property type="gene ID" value="ENSSFOG00015005431.2"/>
</dbReference>
<feature type="compositionally biased region" description="Basic and acidic residues" evidence="8">
    <location>
        <begin position="18"/>
        <end position="28"/>
    </location>
</feature>
<evidence type="ECO:0000256" key="6">
    <source>
        <dbReference type="ARBA" id="ARBA00022490"/>
    </source>
</evidence>
<dbReference type="GO" id="GO:0005829">
    <property type="term" value="C:cytosol"/>
    <property type="evidence" value="ECO:0007669"/>
    <property type="project" value="TreeGrafter"/>
</dbReference>
<dbReference type="PROSITE" id="PS51227">
    <property type="entry name" value="SPR"/>
    <property type="match status" value="1"/>
</dbReference>
<dbReference type="GO" id="GO:0040037">
    <property type="term" value="P:negative regulation of fibroblast growth factor receptor signaling pathway"/>
    <property type="evidence" value="ECO:0007669"/>
    <property type="project" value="TreeGrafter"/>
</dbReference>
<dbReference type="GO" id="GO:0046580">
    <property type="term" value="P:negative regulation of Ras protein signal transduction"/>
    <property type="evidence" value="ECO:0007669"/>
    <property type="project" value="TreeGrafter"/>
</dbReference>
<evidence type="ECO:0000256" key="8">
    <source>
        <dbReference type="SAM" id="MobiDB-lite"/>
    </source>
</evidence>
<dbReference type="PANTHER" id="PTHR12365:SF8">
    <property type="entry name" value="PROTEIN SPROUTY HOMOLOG 2"/>
    <property type="match status" value="1"/>
</dbReference>
<feature type="compositionally biased region" description="Polar residues" evidence="8">
    <location>
        <begin position="32"/>
        <end position="51"/>
    </location>
</feature>
<name>A0A8C9RA25_SCLFO</name>
<reference evidence="9" key="3">
    <citation type="submission" date="2025-09" db="UniProtKB">
        <authorList>
            <consortium name="Ensembl"/>
        </authorList>
    </citation>
    <scope>IDENTIFICATION</scope>
</reference>
<dbReference type="Pfam" id="PF05210">
    <property type="entry name" value="Sprouty"/>
    <property type="match status" value="1"/>
</dbReference>
<keyword evidence="10" id="KW-1185">Reference proteome</keyword>
<dbReference type="GO" id="GO:0048513">
    <property type="term" value="P:animal organ development"/>
    <property type="evidence" value="ECO:0007669"/>
    <property type="project" value="TreeGrafter"/>
</dbReference>
<dbReference type="PANTHER" id="PTHR12365">
    <property type="entry name" value="SPROUTY"/>
    <property type="match status" value="1"/>
</dbReference>
<dbReference type="GeneTree" id="ENSGT00950000183055"/>
<dbReference type="Proteomes" id="UP000694397">
    <property type="component" value="Chromosome 12"/>
</dbReference>
<protein>
    <recommendedName>
        <fullName evidence="4">Protein sprouty homolog 2</fullName>
    </recommendedName>
</protein>
<reference evidence="9" key="2">
    <citation type="submission" date="2025-08" db="UniProtKB">
        <authorList>
            <consortium name="Ensembl"/>
        </authorList>
    </citation>
    <scope>IDENTIFICATION</scope>
</reference>
<comment type="subcellular location">
    <subcellularLocation>
        <location evidence="2">Cytoplasm</location>
    </subcellularLocation>
    <subcellularLocation>
        <location evidence="1">Membrane</location>
    </subcellularLocation>
</comment>
<gene>
    <name evidence="9" type="primary">SPRY2</name>
</gene>
<accession>A0A8C9RA25</accession>
<comment type="similarity">
    <text evidence="3">Belongs to the sprouty family.</text>
</comment>
<evidence type="ECO:0000313" key="9">
    <source>
        <dbReference type="Ensembl" id="ENSSFOP00015008313.1"/>
    </source>
</evidence>
<dbReference type="AlphaFoldDB" id="A0A8C9RA25"/>
<evidence type="ECO:0000313" key="10">
    <source>
        <dbReference type="Proteomes" id="UP000694397"/>
    </source>
</evidence>
<keyword evidence="5" id="KW-0217">Developmental protein</keyword>
<reference evidence="9 10" key="1">
    <citation type="submission" date="2019-04" db="EMBL/GenBank/DDBJ databases">
        <authorList>
            <consortium name="Wellcome Sanger Institute Data Sharing"/>
        </authorList>
    </citation>
    <scope>NUCLEOTIDE SEQUENCE [LARGE SCALE GENOMIC DNA]</scope>
</reference>
<keyword evidence="6" id="KW-0963">Cytoplasm</keyword>
<dbReference type="InterPro" id="IPR007875">
    <property type="entry name" value="Sprouty"/>
</dbReference>
<dbReference type="InterPro" id="IPR051192">
    <property type="entry name" value="Sprouty_domain"/>
</dbReference>
<dbReference type="OrthoDB" id="10038884at2759"/>
<proteinExistence type="inferred from homology"/>